<dbReference type="RefSeq" id="WP_308348543.1">
    <property type="nucleotide sequence ID" value="NZ_CP129971.1"/>
</dbReference>
<name>A0AA49J8C7_9BACT</name>
<dbReference type="EMBL" id="CP129971">
    <property type="protein sequence ID" value="WKK73541.2"/>
    <property type="molecule type" value="Genomic_DNA"/>
</dbReference>
<accession>A0AA49J8C7</accession>
<evidence type="ECO:0000313" key="2">
    <source>
        <dbReference type="EMBL" id="WKK73541.2"/>
    </source>
</evidence>
<keyword evidence="3" id="KW-1185">Reference proteome</keyword>
<dbReference type="AlphaFoldDB" id="A0AA49J8C7"/>
<sequence length="272" mass="30161">MKKSLFIGFIALTAIYACNSEKKGNSEESADSTSTEEVVEEVAVEEKAGPNTLTAKEKEDGWKLLFDGKTTEGWRGYQKESFPAAWNIDKNAIHIQGSGRGEAGAQDGGDIVYEKEFADFHLKLEWMVDSAANSGILYRGKEKFDYIWKTAPEMQVLDNKHHPDAKLGKNGNRKAGSLYDLIAADPQNFKGHGTWNQAEVIAKGNDIVHIQNGDTVVQYTIGSDQMANLIANSKWADIGNDDWGNIASKGFIALQDHGDDVWFRNIKIKEMK</sequence>
<gene>
    <name evidence="2" type="ORF">QYS49_16465</name>
</gene>
<dbReference type="Proteomes" id="UP001230496">
    <property type="component" value="Chromosome"/>
</dbReference>
<proteinExistence type="predicted"/>
<feature type="domain" description="3-keto-alpha-glucoside-1,2-lyase/3-keto-2-hydroxy-glucal hydratase" evidence="1">
    <location>
        <begin position="61"/>
        <end position="269"/>
    </location>
</feature>
<dbReference type="PROSITE" id="PS51257">
    <property type="entry name" value="PROKAR_LIPOPROTEIN"/>
    <property type="match status" value="1"/>
</dbReference>
<dbReference type="Gene3D" id="2.60.120.560">
    <property type="entry name" value="Exo-inulinase, domain 1"/>
    <property type="match status" value="1"/>
</dbReference>
<evidence type="ECO:0000259" key="1">
    <source>
        <dbReference type="Pfam" id="PF06439"/>
    </source>
</evidence>
<dbReference type="InterPro" id="IPR010496">
    <property type="entry name" value="AL/BT2_dom"/>
</dbReference>
<reference evidence="2 3" key="1">
    <citation type="submission" date="2023-08" db="EMBL/GenBank/DDBJ databases">
        <title>Comparative genomics and taxonomic characterization of three novel marine species of genus Marivirga.</title>
        <authorList>
            <person name="Muhammad N."/>
            <person name="Kim S.-G."/>
        </authorList>
    </citation>
    <scope>NUCLEOTIDE SEQUENCE [LARGE SCALE GENOMIC DNA]</scope>
    <source>
        <strain evidence="2 3">BDSF4-3</strain>
    </source>
</reference>
<organism evidence="2 3">
    <name type="scientific">Marivirga salinarum</name>
    <dbReference type="NCBI Taxonomy" id="3059078"/>
    <lineage>
        <taxon>Bacteria</taxon>
        <taxon>Pseudomonadati</taxon>
        <taxon>Bacteroidota</taxon>
        <taxon>Cytophagia</taxon>
        <taxon>Cytophagales</taxon>
        <taxon>Marivirgaceae</taxon>
        <taxon>Marivirga</taxon>
    </lineage>
</organism>
<protein>
    <submittedName>
        <fullName evidence="2">DUF1080 domain-containing protein</fullName>
    </submittedName>
</protein>
<evidence type="ECO:0000313" key="3">
    <source>
        <dbReference type="Proteomes" id="UP001230496"/>
    </source>
</evidence>
<dbReference type="KEGG" id="msaa:QYS49_16465"/>
<dbReference type="GO" id="GO:0016787">
    <property type="term" value="F:hydrolase activity"/>
    <property type="evidence" value="ECO:0007669"/>
    <property type="project" value="InterPro"/>
</dbReference>
<dbReference type="Pfam" id="PF06439">
    <property type="entry name" value="3keto-disac_hyd"/>
    <property type="match status" value="1"/>
</dbReference>